<evidence type="ECO:0000256" key="2">
    <source>
        <dbReference type="ARBA" id="ARBA00023136"/>
    </source>
</evidence>
<dbReference type="PANTHER" id="PTHR37482">
    <property type="entry name" value="OUTER MEMBRANE PROTEIN ASSEMBLY FACTOR BAME"/>
    <property type="match status" value="1"/>
</dbReference>
<dbReference type="InterPro" id="IPR037873">
    <property type="entry name" value="BamE-like"/>
</dbReference>
<dbReference type="Gene3D" id="3.30.1450.10">
    <property type="match status" value="1"/>
</dbReference>
<dbReference type="GO" id="GO:0051205">
    <property type="term" value="P:protein insertion into membrane"/>
    <property type="evidence" value="ECO:0007669"/>
    <property type="project" value="UniProtKB-UniRule"/>
</dbReference>
<dbReference type="PANTHER" id="PTHR37482:SF1">
    <property type="entry name" value="OUTER MEMBRANE PROTEIN ASSEMBLY FACTOR BAME"/>
    <property type="match status" value="1"/>
</dbReference>
<evidence type="ECO:0000313" key="7">
    <source>
        <dbReference type="Proteomes" id="UP000031637"/>
    </source>
</evidence>
<keyword evidence="1 4" id="KW-0732">Signal</keyword>
<gene>
    <name evidence="4" type="primary">bamE</name>
    <name evidence="6" type="ORF">SUTH_01337</name>
</gene>
<accession>W0SDX2</accession>
<dbReference type="InterPro" id="IPR026592">
    <property type="entry name" value="BamE"/>
</dbReference>
<evidence type="ECO:0000256" key="4">
    <source>
        <dbReference type="HAMAP-Rule" id="MF_00925"/>
    </source>
</evidence>
<reference evidence="6 7" key="1">
    <citation type="journal article" date="2014" name="Syst. Appl. Microbiol.">
        <title>Complete genomes of freshwater sulfur oxidizers Sulfuricella denitrificans skB26 and Sulfuritalea hydrogenivorans sk43H: genetic insights into the sulfur oxidation pathway of betaproteobacteria.</title>
        <authorList>
            <person name="Watanabe T."/>
            <person name="Kojima H."/>
            <person name="Fukui M."/>
        </authorList>
    </citation>
    <scope>NUCLEOTIDE SEQUENCE [LARGE SCALE GENOMIC DNA]</scope>
    <source>
        <strain evidence="6">DSM22779</strain>
    </source>
</reference>
<keyword evidence="2 4" id="KW-0472">Membrane</keyword>
<dbReference type="GO" id="GO:1990063">
    <property type="term" value="C:Bam protein complex"/>
    <property type="evidence" value="ECO:0007669"/>
    <property type="project" value="TreeGrafter"/>
</dbReference>
<sequence precursor="true">MTEWWFSRNFPMKRFLLFLPFLAACSNTPQITSYLSPYRIDVRQGNFVTQEMVAQLKPGLTREQVRFILGSPLVADMFHVDRWDYVYRFQPGKGEAQQRRLVVFFQDNKLTRVAGDVVAEDGTKADAPKPAAQVIDIPAPAAAGAATPEKK</sequence>
<evidence type="ECO:0000259" key="5">
    <source>
        <dbReference type="Pfam" id="PF04355"/>
    </source>
</evidence>
<feature type="signal peptide" evidence="4">
    <location>
        <begin position="1"/>
        <end position="23"/>
    </location>
</feature>
<dbReference type="HOGENOM" id="CLU_083835_3_1_4"/>
<comment type="subunit">
    <text evidence="4">Part of the Bam complex.</text>
</comment>
<protein>
    <recommendedName>
        <fullName evidence="4">Outer membrane protein assembly factor BamE</fullName>
    </recommendedName>
</protein>
<evidence type="ECO:0000313" key="6">
    <source>
        <dbReference type="EMBL" id="BAO29137.1"/>
    </source>
</evidence>
<dbReference type="EMBL" id="AP012547">
    <property type="protein sequence ID" value="BAO29137.1"/>
    <property type="molecule type" value="Genomic_DNA"/>
</dbReference>
<evidence type="ECO:0000256" key="1">
    <source>
        <dbReference type="ARBA" id="ARBA00022729"/>
    </source>
</evidence>
<dbReference type="Proteomes" id="UP000031637">
    <property type="component" value="Chromosome"/>
</dbReference>
<comment type="subcellular location">
    <subcellularLocation>
        <location evidence="4">Cell outer membrane</location>
    </subcellularLocation>
</comment>
<dbReference type="KEGG" id="shd:SUTH_01337"/>
<feature type="chain" id="PRO_5009023662" description="Outer membrane protein assembly factor BamE" evidence="4">
    <location>
        <begin position="24"/>
        <end position="151"/>
    </location>
</feature>
<name>W0SDX2_9PROT</name>
<keyword evidence="3 4" id="KW-0998">Cell outer membrane</keyword>
<dbReference type="InterPro" id="IPR007450">
    <property type="entry name" value="BamE_dom"/>
</dbReference>
<dbReference type="AlphaFoldDB" id="W0SDX2"/>
<evidence type="ECO:0000256" key="3">
    <source>
        <dbReference type="ARBA" id="ARBA00023237"/>
    </source>
</evidence>
<comment type="function">
    <text evidence="4">Part of the outer membrane protein assembly complex, which is involved in assembly and insertion of beta-barrel proteins into the outer membrane.</text>
</comment>
<keyword evidence="7" id="KW-1185">Reference proteome</keyword>
<proteinExistence type="inferred from homology"/>
<keyword evidence="6" id="KW-0449">Lipoprotein</keyword>
<organism evidence="6 7">
    <name type="scientific">Sulfuritalea hydrogenivorans sk43H</name>
    <dbReference type="NCBI Taxonomy" id="1223802"/>
    <lineage>
        <taxon>Bacteria</taxon>
        <taxon>Pseudomonadati</taxon>
        <taxon>Pseudomonadota</taxon>
        <taxon>Betaproteobacteria</taxon>
        <taxon>Nitrosomonadales</taxon>
        <taxon>Sterolibacteriaceae</taxon>
        <taxon>Sulfuritalea</taxon>
    </lineage>
</organism>
<dbReference type="STRING" id="1223802.SUTH_01337"/>
<dbReference type="GO" id="GO:0030674">
    <property type="term" value="F:protein-macromolecule adaptor activity"/>
    <property type="evidence" value="ECO:0007669"/>
    <property type="project" value="TreeGrafter"/>
</dbReference>
<comment type="similarity">
    <text evidence="4">Belongs to the BamE family.</text>
</comment>
<feature type="domain" description="Outer membrane protein assembly factor BamE" evidence="5">
    <location>
        <begin position="45"/>
        <end position="113"/>
    </location>
</feature>
<dbReference type="Pfam" id="PF04355">
    <property type="entry name" value="BamE"/>
    <property type="match status" value="1"/>
</dbReference>
<dbReference type="GO" id="GO:0043165">
    <property type="term" value="P:Gram-negative-bacterium-type cell outer membrane assembly"/>
    <property type="evidence" value="ECO:0007669"/>
    <property type="project" value="UniProtKB-UniRule"/>
</dbReference>
<dbReference type="HAMAP" id="MF_00925">
    <property type="entry name" value="OM_assembly_BamE"/>
    <property type="match status" value="1"/>
</dbReference>